<dbReference type="InterPro" id="IPR018060">
    <property type="entry name" value="HTH_AraC"/>
</dbReference>
<dbReference type="InterPro" id="IPR052158">
    <property type="entry name" value="INH-QAR"/>
</dbReference>
<evidence type="ECO:0000259" key="4">
    <source>
        <dbReference type="PROSITE" id="PS01124"/>
    </source>
</evidence>
<dbReference type="SUPFAM" id="SSF46689">
    <property type="entry name" value="Homeodomain-like"/>
    <property type="match status" value="2"/>
</dbReference>
<dbReference type="RefSeq" id="WP_085227305.1">
    <property type="nucleotide sequence ID" value="NZ_BSQD01000004.1"/>
</dbReference>
<proteinExistence type="predicted"/>
<sequence length="331" mass="37119">MNVETAPQVYTVPAARPEPEHFGFLTLPNFSMIAFTSAVEVLRMTNYVGRATRYRWSVISPDGVPVRASNGVTLTPTSTLEEAGVPDVLIVCGGTQIREAVDVRVRSLLAYVASRGVPLGALCTGAYALMSAGLLDDYRCTVHWEDMSVLHKQFPRVKFSDELFVIDRDRLTCTGGTAPLDMMLHLVGRRLGQSLAAQVSAQFILERIRNASDHQPIPVDARIGFSRAELIEVVRLMEANIEEPLSLEELARLVRLSQRHLQRMFKVYLDVSPTHYYLALRLRRARELLRTTDASIARVTAVCGFQSPCHFSKAYRAQFGYAPSRERRQEH</sequence>
<dbReference type="PROSITE" id="PS01124">
    <property type="entry name" value="HTH_ARAC_FAMILY_2"/>
    <property type="match status" value="1"/>
</dbReference>
<dbReference type="CDD" id="cd03136">
    <property type="entry name" value="GATase1_AraC_ArgR_like"/>
    <property type="match status" value="1"/>
</dbReference>
<keyword evidence="3" id="KW-0804">Transcription</keyword>
<evidence type="ECO:0000256" key="2">
    <source>
        <dbReference type="ARBA" id="ARBA00023125"/>
    </source>
</evidence>
<evidence type="ECO:0000256" key="1">
    <source>
        <dbReference type="ARBA" id="ARBA00023015"/>
    </source>
</evidence>
<dbReference type="OrthoDB" id="9816344at2"/>
<dbReference type="InterPro" id="IPR029062">
    <property type="entry name" value="Class_I_gatase-like"/>
</dbReference>
<dbReference type="SMART" id="SM00342">
    <property type="entry name" value="HTH_ARAC"/>
    <property type="match status" value="1"/>
</dbReference>
<dbReference type="GO" id="GO:0003700">
    <property type="term" value="F:DNA-binding transcription factor activity"/>
    <property type="evidence" value="ECO:0007669"/>
    <property type="project" value="InterPro"/>
</dbReference>
<dbReference type="PANTHER" id="PTHR43130:SF3">
    <property type="entry name" value="HTH-TYPE TRANSCRIPTIONAL REGULATOR RV1931C"/>
    <property type="match status" value="1"/>
</dbReference>
<evidence type="ECO:0000256" key="3">
    <source>
        <dbReference type="ARBA" id="ARBA00023163"/>
    </source>
</evidence>
<keyword evidence="2" id="KW-0238">DNA-binding</keyword>
<evidence type="ECO:0000313" key="6">
    <source>
        <dbReference type="Proteomes" id="UP000192911"/>
    </source>
</evidence>
<keyword evidence="6" id="KW-1185">Reference proteome</keyword>
<dbReference type="Proteomes" id="UP000192911">
    <property type="component" value="Unassembled WGS sequence"/>
</dbReference>
<dbReference type="GO" id="GO:0043565">
    <property type="term" value="F:sequence-specific DNA binding"/>
    <property type="evidence" value="ECO:0007669"/>
    <property type="project" value="InterPro"/>
</dbReference>
<dbReference type="Gene3D" id="3.40.50.880">
    <property type="match status" value="1"/>
</dbReference>
<dbReference type="Pfam" id="PF12833">
    <property type="entry name" value="HTH_18"/>
    <property type="match status" value="1"/>
</dbReference>
<dbReference type="Pfam" id="PF01965">
    <property type="entry name" value="DJ-1_PfpI"/>
    <property type="match status" value="1"/>
</dbReference>
<organism evidence="5 6">
    <name type="scientific">Trinickia caryophylli</name>
    <name type="common">Paraburkholderia caryophylli</name>
    <dbReference type="NCBI Taxonomy" id="28094"/>
    <lineage>
        <taxon>Bacteria</taxon>
        <taxon>Pseudomonadati</taxon>
        <taxon>Pseudomonadota</taxon>
        <taxon>Betaproteobacteria</taxon>
        <taxon>Burkholderiales</taxon>
        <taxon>Burkholderiaceae</taxon>
        <taxon>Trinickia</taxon>
    </lineage>
</organism>
<dbReference type="Gene3D" id="1.10.10.60">
    <property type="entry name" value="Homeodomain-like"/>
    <property type="match status" value="2"/>
</dbReference>
<dbReference type="PANTHER" id="PTHR43130">
    <property type="entry name" value="ARAC-FAMILY TRANSCRIPTIONAL REGULATOR"/>
    <property type="match status" value="1"/>
</dbReference>
<dbReference type="InterPro" id="IPR018062">
    <property type="entry name" value="HTH_AraC-typ_CS"/>
</dbReference>
<dbReference type="PROSITE" id="PS00041">
    <property type="entry name" value="HTH_ARAC_FAMILY_1"/>
    <property type="match status" value="1"/>
</dbReference>
<reference evidence="6" key="1">
    <citation type="submission" date="2017-04" db="EMBL/GenBank/DDBJ databases">
        <authorList>
            <person name="Varghese N."/>
            <person name="Submissions S."/>
        </authorList>
    </citation>
    <scope>NUCLEOTIDE SEQUENCE [LARGE SCALE GENOMIC DNA]</scope>
    <source>
        <strain evidence="6">Ballard 720</strain>
    </source>
</reference>
<keyword evidence="1" id="KW-0805">Transcription regulation</keyword>
<dbReference type="EMBL" id="FXAH01000005">
    <property type="protein sequence ID" value="SMF29044.1"/>
    <property type="molecule type" value="Genomic_DNA"/>
</dbReference>
<gene>
    <name evidence="5" type="ORF">SAMN06295900_10528</name>
</gene>
<dbReference type="AlphaFoldDB" id="A0A1X7E7Q0"/>
<dbReference type="InterPro" id="IPR009057">
    <property type="entry name" value="Homeodomain-like_sf"/>
</dbReference>
<evidence type="ECO:0000313" key="5">
    <source>
        <dbReference type="EMBL" id="SMF29044.1"/>
    </source>
</evidence>
<dbReference type="InterPro" id="IPR002818">
    <property type="entry name" value="DJ-1/PfpI"/>
</dbReference>
<feature type="domain" description="HTH araC/xylS-type" evidence="4">
    <location>
        <begin position="231"/>
        <end position="329"/>
    </location>
</feature>
<accession>A0A1X7E7Q0</accession>
<protein>
    <submittedName>
        <fullName evidence="5">Transcriptional regulator, AraC family with amidase-like domain</fullName>
    </submittedName>
</protein>
<dbReference type="GeneID" id="95553888"/>
<name>A0A1X7E7Q0_TRICW</name>
<dbReference type="STRING" id="28094.SAMN06295900_10528"/>
<dbReference type="SUPFAM" id="SSF52317">
    <property type="entry name" value="Class I glutamine amidotransferase-like"/>
    <property type="match status" value="1"/>
</dbReference>